<accession>A0A7Y8ATJ1</accession>
<sequence>MPPRRLALQISLIVSGVWMPLASEAEIMIDTQNTTTQVIGNGDRIDPSLWVKSSGTINTVQNAVEFKATPFWVPTVYVNNYGRIASTGAGAIVTRGIQNDYGYYYVRNYAGAVIEGANDAIRIDTTLNQFGEINLSNRGTVRALSGQAVDFSSVTGNRARTTLDNNTGGVIRSESGDGVRTGSHMNLSNYGEISTGDLRNVADGFDAIKIDSATDVRVSNSGLISGGRNGVSGAHISSLSNYLGTIEGRNGAGVISTGDATVFNRDGTIKGGQDGRLTNIDGDGVRIGGIARIDNWGTIQGTGSSGVDKNGHANTSEGVSIGGGYVFNSATGGSITGANNGLIAGNGLGGSALAATTLENYGEIRGQDGYGVRLIGNFDDQVSNGGLISGANGIALDMGGGNDTLTLKYGARFEGLVDGGTGRNTMIMDGYNRYSWPSTPDGTLDESRNFQSLEVRKGYWQINGKTDFDEGVQVFTGALLKNLGSINGNVVVDQGAEYQGSGSVGNLVINGQLTTNTRSGAPQVNGDFTMARGSTFYFATNADGSAATTHVTGTANLNGARLLLEPGAPYEYPWHSQFRLLEAGNIIGTFDDSNLKNDYAFLTPKLSYAATAVDLSYTRNDIQFIDYARTANGARAVNSIESITWSHLPEGEGPFPYPWFLPAPNPLYDALLATSETTASAAIEALAGSSNANLASATLVASAQIGTSMLSAMRQMNSNSGLLVGLEPAQTPELAATGVPSSARNLNDPNARGRVWLQGIGSYGKLDGQHGTDASQQRTQGSLLGVDWSLSPLWRLGVLGGYSKTDVDSHNVDNTLRSWHVGAYAVRQDGPLALRLGAAYSHHVGDNKRTVAFEGFNERPKGDYDADSQQTFAEVGYALGTGRFSIEPFANLGYQRYHRDSFREKGSVAALQVDAQTQENFSSTFGMRLAHLSQLENGISLTPRASLGWRHLYGNVDSETRQAFLVGGDAFNVEGSALDRDSLMIEVGLDVGLSARQSLSVGYNGELGSSSRNHALVGQWQMSF</sequence>
<dbReference type="RefSeq" id="WP_031319349.1">
    <property type="nucleotide sequence ID" value="NZ_CP020369.1"/>
</dbReference>
<dbReference type="AlphaFoldDB" id="A0A7Y8ATJ1"/>
<evidence type="ECO:0000259" key="1">
    <source>
        <dbReference type="PROSITE" id="PS51208"/>
    </source>
</evidence>
<feature type="domain" description="Autotransporter" evidence="1">
    <location>
        <begin position="748"/>
        <end position="1024"/>
    </location>
</feature>
<dbReference type="InterPro" id="IPR006315">
    <property type="entry name" value="OM_autotransptr_brl_dom"/>
</dbReference>
<dbReference type="EMBL" id="JACAQK010000021">
    <property type="protein sequence ID" value="NWD39241.1"/>
    <property type="molecule type" value="Genomic_DNA"/>
</dbReference>
<dbReference type="GO" id="GO:0019867">
    <property type="term" value="C:outer membrane"/>
    <property type="evidence" value="ECO:0007669"/>
    <property type="project" value="InterPro"/>
</dbReference>
<protein>
    <submittedName>
        <fullName evidence="2">Autotransporter outer membrane beta-barrel domain-containing protein</fullName>
    </submittedName>
</protein>
<dbReference type="Pfam" id="PF03797">
    <property type="entry name" value="Autotransporter"/>
    <property type="match status" value="1"/>
</dbReference>
<comment type="caution">
    <text evidence="2">The sequence shown here is derived from an EMBL/GenBank/DDBJ whole genome shotgun (WGS) entry which is preliminary data.</text>
</comment>
<dbReference type="InterPro" id="IPR005546">
    <property type="entry name" value="Autotransporte_beta"/>
</dbReference>
<gene>
    <name evidence="2" type="ORF">HX787_25625</name>
</gene>
<dbReference type="NCBIfam" id="TIGR01414">
    <property type="entry name" value="autotrans_barl"/>
    <property type="match status" value="1"/>
</dbReference>
<dbReference type="Proteomes" id="UP000549134">
    <property type="component" value="Unassembled WGS sequence"/>
</dbReference>
<dbReference type="PROSITE" id="PS51208">
    <property type="entry name" value="AUTOTRANSPORTER"/>
    <property type="match status" value="1"/>
</dbReference>
<dbReference type="Gene3D" id="2.40.128.130">
    <property type="entry name" value="Autotransporter beta-domain"/>
    <property type="match status" value="1"/>
</dbReference>
<evidence type="ECO:0000313" key="3">
    <source>
        <dbReference type="Proteomes" id="UP000549134"/>
    </source>
</evidence>
<dbReference type="SMART" id="SM00869">
    <property type="entry name" value="Autotransporter"/>
    <property type="match status" value="1"/>
</dbReference>
<dbReference type="InterPro" id="IPR036709">
    <property type="entry name" value="Autotransporte_beta_dom_sf"/>
</dbReference>
<proteinExistence type="predicted"/>
<evidence type="ECO:0000313" key="2">
    <source>
        <dbReference type="EMBL" id="NWD39241.1"/>
    </source>
</evidence>
<reference evidence="2 3" key="1">
    <citation type="submission" date="2020-04" db="EMBL/GenBank/DDBJ databases">
        <title>Molecular characterization of pseudomonads from Agaricus bisporus reveal novel blotch 2 pathogens in Western Europe.</title>
        <authorList>
            <person name="Taparia T."/>
            <person name="Krijger M."/>
            <person name="Haynes E."/>
            <person name="Elpinstone J.G."/>
            <person name="Noble R."/>
            <person name="Van Der Wolf J."/>
        </authorList>
    </citation>
    <scope>NUCLEOTIDE SEQUENCE [LARGE SCALE GENOMIC DNA]</scope>
    <source>
        <strain evidence="2 3">IPO3746</strain>
    </source>
</reference>
<organism evidence="2 3">
    <name type="scientific">Pseudomonas tolaasii</name>
    <dbReference type="NCBI Taxonomy" id="29442"/>
    <lineage>
        <taxon>Bacteria</taxon>
        <taxon>Pseudomonadati</taxon>
        <taxon>Pseudomonadota</taxon>
        <taxon>Gammaproteobacteria</taxon>
        <taxon>Pseudomonadales</taxon>
        <taxon>Pseudomonadaceae</taxon>
        <taxon>Pseudomonas</taxon>
    </lineage>
</organism>
<dbReference type="GeneID" id="55848686"/>
<name>A0A7Y8ATJ1_PSETO</name>
<dbReference type="SUPFAM" id="SSF103515">
    <property type="entry name" value="Autotransporter"/>
    <property type="match status" value="1"/>
</dbReference>